<dbReference type="SUPFAM" id="SSF56349">
    <property type="entry name" value="DNA breaking-rejoining enzymes"/>
    <property type="match status" value="1"/>
</dbReference>
<dbReference type="OrthoDB" id="283809at2"/>
<dbReference type="Proteomes" id="UP000321361">
    <property type="component" value="Unassembled WGS sequence"/>
</dbReference>
<evidence type="ECO:0000313" key="4">
    <source>
        <dbReference type="EMBL" id="OAQ56415.1"/>
    </source>
</evidence>
<keyword evidence="5" id="KW-1185">Reference proteome</keyword>
<dbReference type="InterPro" id="IPR013762">
    <property type="entry name" value="Integrase-like_cat_sf"/>
</dbReference>
<dbReference type="GO" id="GO:0006310">
    <property type="term" value="P:DNA recombination"/>
    <property type="evidence" value="ECO:0007669"/>
    <property type="project" value="UniProtKB-KW"/>
</dbReference>
<evidence type="ECO:0000256" key="1">
    <source>
        <dbReference type="ARBA" id="ARBA00023172"/>
    </source>
</evidence>
<evidence type="ECO:0000259" key="2">
    <source>
        <dbReference type="PROSITE" id="PS51898"/>
    </source>
</evidence>
<organism evidence="4 5">
    <name type="scientific">Enterococcus thailandicus</name>
    <dbReference type="NCBI Taxonomy" id="417368"/>
    <lineage>
        <taxon>Bacteria</taxon>
        <taxon>Bacillati</taxon>
        <taxon>Bacillota</taxon>
        <taxon>Bacilli</taxon>
        <taxon>Lactobacillales</taxon>
        <taxon>Enterococcaceae</taxon>
        <taxon>Enterococcus</taxon>
    </lineage>
</organism>
<accession>A0A179ET67</accession>
<dbReference type="CDD" id="cd00397">
    <property type="entry name" value="DNA_BRE_C"/>
    <property type="match status" value="1"/>
</dbReference>
<reference evidence="3 6" key="2">
    <citation type="submission" date="2019-07" db="EMBL/GenBank/DDBJ databases">
        <title>Whole genome shotgun sequence of Enterococcus thailandicus NBRC 101867.</title>
        <authorList>
            <person name="Hosoyama A."/>
            <person name="Uohara A."/>
            <person name="Ohji S."/>
            <person name="Ichikawa N."/>
        </authorList>
    </citation>
    <scope>NUCLEOTIDE SEQUENCE [LARGE SCALE GENOMIC DNA]</scope>
    <source>
        <strain evidence="3 6">NBRC 101867</strain>
    </source>
</reference>
<evidence type="ECO:0000313" key="6">
    <source>
        <dbReference type="Proteomes" id="UP000321361"/>
    </source>
</evidence>
<dbReference type="GO" id="GO:0015074">
    <property type="term" value="P:DNA integration"/>
    <property type="evidence" value="ECO:0007669"/>
    <property type="project" value="InterPro"/>
</dbReference>
<evidence type="ECO:0000313" key="5">
    <source>
        <dbReference type="Proteomes" id="UP000078516"/>
    </source>
</evidence>
<dbReference type="InterPro" id="IPR002104">
    <property type="entry name" value="Integrase_catalytic"/>
</dbReference>
<comment type="caution">
    <text evidence="4">The sequence shown here is derived from an EMBL/GenBank/DDBJ whole genome shotgun (WGS) entry which is preliminary data.</text>
</comment>
<protein>
    <submittedName>
        <fullName evidence="4">Integrase</fullName>
    </submittedName>
</protein>
<dbReference type="RefSeq" id="WP_067482065.1">
    <property type="nucleotide sequence ID" value="NZ_BJUG01000002.1"/>
</dbReference>
<feature type="domain" description="Tyr recombinase" evidence="2">
    <location>
        <begin position="146"/>
        <end position="334"/>
    </location>
</feature>
<dbReference type="PATRIC" id="fig|417368.6.peg.1154"/>
<dbReference type="EMBL" id="LWMN01000010">
    <property type="protein sequence ID" value="OAQ56415.1"/>
    <property type="molecule type" value="Genomic_DNA"/>
</dbReference>
<dbReference type="PROSITE" id="PS51898">
    <property type="entry name" value="TYR_RECOMBINASE"/>
    <property type="match status" value="1"/>
</dbReference>
<dbReference type="InterPro" id="IPR050090">
    <property type="entry name" value="Tyrosine_recombinase_XerCD"/>
</dbReference>
<gene>
    <name evidence="4" type="ORF">A6E74_03115</name>
    <name evidence="3" type="ORF">ETH01_05190</name>
</gene>
<dbReference type="Gene3D" id="1.10.443.10">
    <property type="entry name" value="Intergrase catalytic core"/>
    <property type="match status" value="1"/>
</dbReference>
<name>A0A179ET67_ENTTH</name>
<dbReference type="GO" id="GO:0003677">
    <property type="term" value="F:DNA binding"/>
    <property type="evidence" value="ECO:0007669"/>
    <property type="project" value="InterPro"/>
</dbReference>
<dbReference type="PANTHER" id="PTHR30349">
    <property type="entry name" value="PHAGE INTEGRASE-RELATED"/>
    <property type="match status" value="1"/>
</dbReference>
<dbReference type="Proteomes" id="UP000078516">
    <property type="component" value="Unassembled WGS sequence"/>
</dbReference>
<sequence length="334" mass="39533">MDSKTRKQVQEKLKQRLQLLPPIFEQFLLENRGHLSLSSRYEYAKDFHLFTDFLKEAYPKQEMDDEFILQLEKQDYLNFLASIYRHTRSFQTAAEQTVEQTFKNNYHGVSRKQYALNHFLKFLFQNGKLKEEISLLGTSTPETTSAAPRYLSADLLLDFETLFIPSAGFDTSREASFEKKNRPRNLAILALLLYCGLKIHEIVELKRKDLLLEKQLIQLHRKENRLNQVPLPNEAFSLLTAYLTLNELAAEEFVFQSSHDQQISPRTIRQILSKVTVYQNLSPELCRKTFRYYTEQYLDDLDAVNYLCGNRYLNQHNFQEVYQKMLVFSYRQFS</sequence>
<proteinExistence type="predicted"/>
<reference evidence="4 5" key="1">
    <citation type="submission" date="2016-04" db="EMBL/GenBank/DDBJ databases">
        <title>Draft genome of an Enterococcus thailandicus strain isolated from bovine feces.</title>
        <authorList>
            <person name="Beukers A.G."/>
            <person name="Zaheer R."/>
            <person name="Goji N."/>
            <person name="Cook S.R."/>
            <person name="Amoako K."/>
            <person name="Chaves A.V."/>
            <person name="Ward M.P."/>
            <person name="Mcallister T.A."/>
        </authorList>
    </citation>
    <scope>NUCLEOTIDE SEQUENCE [LARGE SCALE GENOMIC DNA]</scope>
    <source>
        <strain evidence="4 5">F0711D 46</strain>
    </source>
</reference>
<dbReference type="EMBL" id="BJUG01000002">
    <property type="protein sequence ID" value="GEK36232.1"/>
    <property type="molecule type" value="Genomic_DNA"/>
</dbReference>
<dbReference type="Pfam" id="PF00589">
    <property type="entry name" value="Phage_integrase"/>
    <property type="match status" value="1"/>
</dbReference>
<dbReference type="InterPro" id="IPR011010">
    <property type="entry name" value="DNA_brk_join_enz"/>
</dbReference>
<keyword evidence="1" id="KW-0233">DNA recombination</keyword>
<dbReference type="AlphaFoldDB" id="A0A179ET67"/>
<evidence type="ECO:0000313" key="3">
    <source>
        <dbReference type="EMBL" id="GEK36232.1"/>
    </source>
</evidence>